<dbReference type="PANTHER" id="PTHR30572">
    <property type="entry name" value="MEMBRANE COMPONENT OF TRANSPORTER-RELATED"/>
    <property type="match status" value="1"/>
</dbReference>
<feature type="domain" description="ABC3 transporter permease C-terminal" evidence="9">
    <location>
        <begin position="321"/>
        <end position="433"/>
    </location>
</feature>
<dbReference type="EMBL" id="BAFE01000073">
    <property type="protein sequence ID" value="GAB49129.1"/>
    <property type="molecule type" value="Genomic_DNA"/>
</dbReference>
<dbReference type="InterPro" id="IPR050250">
    <property type="entry name" value="Macrolide_Exporter_MacB"/>
</dbReference>
<keyword evidence="2" id="KW-1003">Cell membrane</keyword>
<comment type="subcellular location">
    <subcellularLocation>
        <location evidence="1">Cell membrane</location>
        <topology evidence="1">Multi-pass membrane protein</topology>
    </subcellularLocation>
</comment>
<dbReference type="Proteomes" id="UP000004367">
    <property type="component" value="Unassembled WGS sequence"/>
</dbReference>
<accession>H5UTS1</accession>
<dbReference type="GO" id="GO:0005886">
    <property type="term" value="C:plasma membrane"/>
    <property type="evidence" value="ECO:0007669"/>
    <property type="project" value="UniProtKB-SubCell"/>
</dbReference>
<protein>
    <recommendedName>
        <fullName evidence="13">ABC transporter permease protein</fullName>
    </recommendedName>
</protein>
<feature type="compositionally biased region" description="Basic and acidic residues" evidence="7">
    <location>
        <begin position="37"/>
        <end position="47"/>
    </location>
</feature>
<dbReference type="RefSeq" id="WP_009483027.1">
    <property type="nucleotide sequence ID" value="NZ_BAFE01000073.1"/>
</dbReference>
<dbReference type="GO" id="GO:0022857">
    <property type="term" value="F:transmembrane transporter activity"/>
    <property type="evidence" value="ECO:0007669"/>
    <property type="project" value="TreeGrafter"/>
</dbReference>
<dbReference type="STRING" id="1089455.MOPEL_096_01370"/>
<reference evidence="11 12" key="1">
    <citation type="submission" date="2012-02" db="EMBL/GenBank/DDBJ databases">
        <title>Whole genome shotgun sequence of Mobilicoccus pelagius NBRC 104925.</title>
        <authorList>
            <person name="Yoshida Y."/>
            <person name="Hosoyama A."/>
            <person name="Tsuchikane K."/>
            <person name="Katsumata H."/>
            <person name="Yamazaki S."/>
            <person name="Fujita N."/>
        </authorList>
    </citation>
    <scope>NUCLEOTIDE SEQUENCE [LARGE SCALE GENOMIC DNA]</scope>
    <source>
        <strain evidence="11 12">NBRC 104925</strain>
    </source>
</reference>
<dbReference type="OrthoDB" id="9780560at2"/>
<keyword evidence="3 8" id="KW-0812">Transmembrane</keyword>
<gene>
    <name evidence="11" type="ORF">MOPEL_096_01370</name>
</gene>
<dbReference type="InterPro" id="IPR025857">
    <property type="entry name" value="MacB_PCD"/>
</dbReference>
<feature type="compositionally biased region" description="Low complexity" evidence="7">
    <location>
        <begin position="1"/>
        <end position="16"/>
    </location>
</feature>
<dbReference type="PANTHER" id="PTHR30572:SF4">
    <property type="entry name" value="ABC TRANSPORTER PERMEASE YTRF"/>
    <property type="match status" value="1"/>
</dbReference>
<evidence type="ECO:0008006" key="13">
    <source>
        <dbReference type="Google" id="ProtNLM"/>
    </source>
</evidence>
<dbReference type="Pfam" id="PF12704">
    <property type="entry name" value="MacB_PCD"/>
    <property type="match status" value="1"/>
</dbReference>
<evidence type="ECO:0000259" key="9">
    <source>
        <dbReference type="Pfam" id="PF02687"/>
    </source>
</evidence>
<keyword evidence="12" id="KW-1185">Reference proteome</keyword>
<sequence>MTRLPARRPAPTSRPTHSWRPPASWGERRRRRHKNTHPGEDGHVSASDTAREVLTDLTARPLRSLLTALGTLVGVAVLVGTLGLAASLDSQISSRFDDLAPRDVSVTTQAADKRGPLPGEGLPWHGEVKVLRIDGVVAAGDITELKPEREVRGSPVHEPGESASEAVATFAVSPGLFEAVGAQGRGVFPSSFHDDRGEAVAVLGREAAQRLHVTDPTRGPVVFVEGLPVVVIGIIDSVDRESALLSSLVVPEGFARRRLGLTTPDKMLVLTRAGAAASVSEQVAVALRPDAPQSLKAQVAPAPEGTRAAVSSDTQGLLLALAGVSLVVGGVGIANVTLVAVLQRTTEIGLRRAIGARRRDILAYFLLNSTLVGLFGAVLGTCLGALLTVVVAEIQGWPPTLDRWVLAAGPAAGGAIGLLAGIYPSLRAARIEPIDALRSGE</sequence>
<comment type="similarity">
    <text evidence="6">Belongs to the ABC-4 integral membrane protein family.</text>
</comment>
<evidence type="ECO:0000256" key="7">
    <source>
        <dbReference type="SAM" id="MobiDB-lite"/>
    </source>
</evidence>
<evidence type="ECO:0000256" key="1">
    <source>
        <dbReference type="ARBA" id="ARBA00004651"/>
    </source>
</evidence>
<evidence type="ECO:0000256" key="5">
    <source>
        <dbReference type="ARBA" id="ARBA00023136"/>
    </source>
</evidence>
<organism evidence="11 12">
    <name type="scientific">Mobilicoccus pelagius NBRC 104925</name>
    <dbReference type="NCBI Taxonomy" id="1089455"/>
    <lineage>
        <taxon>Bacteria</taxon>
        <taxon>Bacillati</taxon>
        <taxon>Actinomycetota</taxon>
        <taxon>Actinomycetes</taxon>
        <taxon>Micrococcales</taxon>
        <taxon>Dermatophilaceae</taxon>
        <taxon>Mobilicoccus</taxon>
    </lineage>
</organism>
<evidence type="ECO:0000259" key="10">
    <source>
        <dbReference type="Pfam" id="PF12704"/>
    </source>
</evidence>
<dbReference type="AlphaFoldDB" id="H5UTS1"/>
<dbReference type="Pfam" id="PF02687">
    <property type="entry name" value="FtsX"/>
    <property type="match status" value="1"/>
</dbReference>
<evidence type="ECO:0000313" key="12">
    <source>
        <dbReference type="Proteomes" id="UP000004367"/>
    </source>
</evidence>
<feature type="transmembrane region" description="Helical" evidence="8">
    <location>
        <begin position="317"/>
        <end position="342"/>
    </location>
</feature>
<evidence type="ECO:0000256" key="8">
    <source>
        <dbReference type="SAM" id="Phobius"/>
    </source>
</evidence>
<keyword evidence="5 8" id="KW-0472">Membrane</keyword>
<feature type="domain" description="MacB-like periplasmic core" evidence="10">
    <location>
        <begin position="64"/>
        <end position="283"/>
    </location>
</feature>
<evidence type="ECO:0000256" key="3">
    <source>
        <dbReference type="ARBA" id="ARBA00022692"/>
    </source>
</evidence>
<evidence type="ECO:0000256" key="2">
    <source>
        <dbReference type="ARBA" id="ARBA00022475"/>
    </source>
</evidence>
<feature type="transmembrane region" description="Helical" evidence="8">
    <location>
        <begin position="65"/>
        <end position="86"/>
    </location>
</feature>
<comment type="caution">
    <text evidence="11">The sequence shown here is derived from an EMBL/GenBank/DDBJ whole genome shotgun (WGS) entry which is preliminary data.</text>
</comment>
<dbReference type="eggNOG" id="COG0577">
    <property type="taxonomic scope" value="Bacteria"/>
</dbReference>
<feature type="region of interest" description="Disordered" evidence="7">
    <location>
        <begin position="1"/>
        <end position="47"/>
    </location>
</feature>
<proteinExistence type="inferred from homology"/>
<feature type="transmembrane region" description="Helical" evidence="8">
    <location>
        <begin position="362"/>
        <end position="392"/>
    </location>
</feature>
<evidence type="ECO:0000256" key="6">
    <source>
        <dbReference type="ARBA" id="ARBA00038076"/>
    </source>
</evidence>
<evidence type="ECO:0000313" key="11">
    <source>
        <dbReference type="EMBL" id="GAB49129.1"/>
    </source>
</evidence>
<evidence type="ECO:0000256" key="4">
    <source>
        <dbReference type="ARBA" id="ARBA00022989"/>
    </source>
</evidence>
<dbReference type="InterPro" id="IPR003838">
    <property type="entry name" value="ABC3_permease_C"/>
</dbReference>
<name>H5UTS1_9MICO</name>
<keyword evidence="4 8" id="KW-1133">Transmembrane helix</keyword>
<feature type="transmembrane region" description="Helical" evidence="8">
    <location>
        <begin position="404"/>
        <end position="423"/>
    </location>
</feature>